<sequence>MRTYDNPVLGGFYPDPSVCRVGDDYYLVCSSFEYFPGVPIFHSRDLVHWRQIGNVLDRPGQLELSDDIPASAGIYAPTLRHHDGRFYMITTVVGAGENFIVTSERPEGPWSDPVWVDVPSIDPDLAWDEDGNCWCTVAGCSLARIDPGTGKVLEGPLPVWSGTGLEHPEAPHLYRIGDWWYLMLAEGGTAHGHSVSIARARSPRGPWEPAPHNPVLSHRSTDSPIQCTGHADLVEAADGTWWMVLLGTRPRGYFPGFHVLGRETFLTPVEWVDGWPQVGPVRESHPVPAAWHPVPPQPERDDFDAAGLAPYWISPRRRPAGSWSLDERPGALTLHATGDSLDRPGHTFVGRRQQHPECRVDALLVPGHGRAGLSVRIDEAHHYDLEIAGGEASVIARVGPARQCVARRAVAAGPLTLTVGVRTEPLVTATGEDLPGLRAGGPDAITFAVDGEPLAALDGRYLSTQVAGGFTGRVIGMYVTEGSAAFDWFAYAAGPSR</sequence>
<keyword evidence="2 4" id="KW-0378">Hydrolase</keyword>
<dbReference type="GO" id="GO:0016787">
    <property type="term" value="F:hydrolase activity"/>
    <property type="evidence" value="ECO:0007669"/>
    <property type="project" value="UniProtKB-KW"/>
</dbReference>
<dbReference type="RefSeq" id="WP_314206819.1">
    <property type="nucleotide sequence ID" value="NZ_JAVTLL010000036.1"/>
</dbReference>
<accession>A0ABU3M6W2</accession>
<dbReference type="Gene3D" id="2.60.120.200">
    <property type="match status" value="1"/>
</dbReference>
<dbReference type="SUPFAM" id="SSF75005">
    <property type="entry name" value="Arabinanase/levansucrase/invertase"/>
    <property type="match status" value="1"/>
</dbReference>
<evidence type="ECO:0000256" key="4">
    <source>
        <dbReference type="RuleBase" id="RU361187"/>
    </source>
</evidence>
<dbReference type="EMBL" id="JAVTLL010000036">
    <property type="protein sequence ID" value="MDT7846517.1"/>
    <property type="molecule type" value="Genomic_DNA"/>
</dbReference>
<evidence type="ECO:0000259" key="5">
    <source>
        <dbReference type="Pfam" id="PF17851"/>
    </source>
</evidence>
<organism evidence="6 7">
    <name type="scientific">Streptomyces justiciae</name>
    <dbReference type="NCBI Taxonomy" id="2780140"/>
    <lineage>
        <taxon>Bacteria</taxon>
        <taxon>Bacillati</taxon>
        <taxon>Actinomycetota</taxon>
        <taxon>Actinomycetes</taxon>
        <taxon>Kitasatosporales</taxon>
        <taxon>Streptomycetaceae</taxon>
        <taxon>Streptomyces</taxon>
    </lineage>
</organism>
<comment type="similarity">
    <text evidence="1 4">Belongs to the glycosyl hydrolase 43 family.</text>
</comment>
<protein>
    <submittedName>
        <fullName evidence="6">Glycoside hydrolase family 43 protein</fullName>
    </submittedName>
</protein>
<dbReference type="Proteomes" id="UP001257948">
    <property type="component" value="Unassembled WGS sequence"/>
</dbReference>
<dbReference type="PANTHER" id="PTHR42812:SF12">
    <property type="entry name" value="BETA-XYLOSIDASE-RELATED"/>
    <property type="match status" value="1"/>
</dbReference>
<comment type="caution">
    <text evidence="6">The sequence shown here is derived from an EMBL/GenBank/DDBJ whole genome shotgun (WGS) entry which is preliminary data.</text>
</comment>
<dbReference type="InterPro" id="IPR051795">
    <property type="entry name" value="Glycosyl_Hydrlase_43"/>
</dbReference>
<dbReference type="CDD" id="cd18617">
    <property type="entry name" value="GH43_XynB-like"/>
    <property type="match status" value="1"/>
</dbReference>
<dbReference type="InterPro" id="IPR013320">
    <property type="entry name" value="ConA-like_dom_sf"/>
</dbReference>
<dbReference type="InterPro" id="IPR041542">
    <property type="entry name" value="GH43_C2"/>
</dbReference>
<dbReference type="Gene3D" id="2.115.10.20">
    <property type="entry name" value="Glycosyl hydrolase domain, family 43"/>
    <property type="match status" value="1"/>
</dbReference>
<reference evidence="7" key="1">
    <citation type="submission" date="2023-07" db="EMBL/GenBank/DDBJ databases">
        <title>Draft genome sequence of the endophytic actinobacterium Streptomyces justiciae WPN32, a potential antibiotic producer.</title>
        <authorList>
            <person name="Yasawong M."/>
            <person name="Pana W."/>
            <person name="Ganta P."/>
            <person name="Santapan N."/>
            <person name="Songngamsuk T."/>
            <person name="Phatcharaharikarn M."/>
            <person name="Kerdtoob S."/>
            <person name="Nantapong N."/>
        </authorList>
    </citation>
    <scope>NUCLEOTIDE SEQUENCE [LARGE SCALE GENOMIC DNA]</scope>
    <source>
        <strain evidence="7">WPN32</strain>
    </source>
</reference>
<dbReference type="Pfam" id="PF04616">
    <property type="entry name" value="Glyco_hydro_43"/>
    <property type="match status" value="1"/>
</dbReference>
<evidence type="ECO:0000256" key="3">
    <source>
        <dbReference type="ARBA" id="ARBA00023295"/>
    </source>
</evidence>
<feature type="domain" description="Beta-xylosidase C-terminal Concanavalin A-like" evidence="5">
    <location>
        <begin position="300"/>
        <end position="491"/>
    </location>
</feature>
<evidence type="ECO:0000256" key="1">
    <source>
        <dbReference type="ARBA" id="ARBA00009865"/>
    </source>
</evidence>
<keyword evidence="7" id="KW-1185">Reference proteome</keyword>
<evidence type="ECO:0000313" key="6">
    <source>
        <dbReference type="EMBL" id="MDT7846517.1"/>
    </source>
</evidence>
<evidence type="ECO:0000256" key="2">
    <source>
        <dbReference type="ARBA" id="ARBA00022801"/>
    </source>
</evidence>
<dbReference type="PANTHER" id="PTHR42812">
    <property type="entry name" value="BETA-XYLOSIDASE"/>
    <property type="match status" value="1"/>
</dbReference>
<proteinExistence type="inferred from homology"/>
<evidence type="ECO:0000313" key="7">
    <source>
        <dbReference type="Proteomes" id="UP001257948"/>
    </source>
</evidence>
<name>A0ABU3M6W2_9ACTN</name>
<dbReference type="InterPro" id="IPR023296">
    <property type="entry name" value="Glyco_hydro_beta-prop_sf"/>
</dbReference>
<dbReference type="SUPFAM" id="SSF49899">
    <property type="entry name" value="Concanavalin A-like lectins/glucanases"/>
    <property type="match status" value="1"/>
</dbReference>
<dbReference type="Pfam" id="PF17851">
    <property type="entry name" value="GH43_C2"/>
    <property type="match status" value="1"/>
</dbReference>
<keyword evidence="3 4" id="KW-0326">Glycosidase</keyword>
<dbReference type="InterPro" id="IPR006710">
    <property type="entry name" value="Glyco_hydro_43"/>
</dbReference>
<gene>
    <name evidence="6" type="ORF">RQC66_37955</name>
</gene>